<keyword evidence="3" id="KW-1185">Reference proteome</keyword>
<reference evidence="3" key="1">
    <citation type="journal article" date="2019" name="Int. J. Syst. Evol. Microbiol.">
        <title>The Global Catalogue of Microorganisms (GCM) 10K type strain sequencing project: providing services to taxonomists for standard genome sequencing and annotation.</title>
        <authorList>
            <consortium name="The Broad Institute Genomics Platform"/>
            <consortium name="The Broad Institute Genome Sequencing Center for Infectious Disease"/>
            <person name="Wu L."/>
            <person name="Ma J."/>
        </authorList>
    </citation>
    <scope>NUCLEOTIDE SEQUENCE [LARGE SCALE GENOMIC DNA]</scope>
    <source>
        <strain evidence="3">JCM 16548</strain>
    </source>
</reference>
<proteinExistence type="predicted"/>
<protein>
    <submittedName>
        <fullName evidence="2">Uncharacterized protein</fullName>
    </submittedName>
</protein>
<dbReference type="Proteomes" id="UP001500051">
    <property type="component" value="Unassembled WGS sequence"/>
</dbReference>
<evidence type="ECO:0000256" key="1">
    <source>
        <dbReference type="SAM" id="MobiDB-lite"/>
    </source>
</evidence>
<gene>
    <name evidence="2" type="ORF">GCM10022204_40400</name>
</gene>
<sequence length="117" mass="12231">MNETELGPDQGRRSVFRGGADRRPFDDDDLAVAPYVLWSRVTLDRQTVALQGRSGSTPCKGQDLGLTGRVSGAPAAERRSEHPADGSPARLLTSHLTTLSGTTGSRGARAGVGVSEG</sequence>
<comment type="caution">
    <text evidence="2">The sequence shown here is derived from an EMBL/GenBank/DDBJ whole genome shotgun (WGS) entry which is preliminary data.</text>
</comment>
<evidence type="ECO:0000313" key="3">
    <source>
        <dbReference type="Proteomes" id="UP001500051"/>
    </source>
</evidence>
<name>A0ABP7ECH7_9ACTN</name>
<evidence type="ECO:0000313" key="2">
    <source>
        <dbReference type="EMBL" id="GAA3716551.1"/>
    </source>
</evidence>
<organism evidence="2 3">
    <name type="scientific">Microlunatus aurantiacus</name>
    <dbReference type="NCBI Taxonomy" id="446786"/>
    <lineage>
        <taxon>Bacteria</taxon>
        <taxon>Bacillati</taxon>
        <taxon>Actinomycetota</taxon>
        <taxon>Actinomycetes</taxon>
        <taxon>Propionibacteriales</taxon>
        <taxon>Propionibacteriaceae</taxon>
        <taxon>Microlunatus</taxon>
    </lineage>
</organism>
<feature type="region of interest" description="Disordered" evidence="1">
    <location>
        <begin position="1"/>
        <end position="27"/>
    </location>
</feature>
<feature type="compositionally biased region" description="Low complexity" evidence="1">
    <location>
        <begin position="90"/>
        <end position="109"/>
    </location>
</feature>
<dbReference type="EMBL" id="BAAAYX010000020">
    <property type="protein sequence ID" value="GAA3716551.1"/>
    <property type="molecule type" value="Genomic_DNA"/>
</dbReference>
<feature type="region of interest" description="Disordered" evidence="1">
    <location>
        <begin position="51"/>
        <end position="117"/>
    </location>
</feature>
<accession>A0ABP7ECH7</accession>